<feature type="compositionally biased region" description="Polar residues" evidence="1">
    <location>
        <begin position="18"/>
        <end position="29"/>
    </location>
</feature>
<comment type="caution">
    <text evidence="2">The sequence shown here is derived from an EMBL/GenBank/DDBJ whole genome shotgun (WGS) entry which is preliminary data.</text>
</comment>
<dbReference type="Proteomes" id="UP001159363">
    <property type="component" value="Chromosome 4"/>
</dbReference>
<evidence type="ECO:0000256" key="1">
    <source>
        <dbReference type="SAM" id="MobiDB-lite"/>
    </source>
</evidence>
<feature type="region of interest" description="Disordered" evidence="1">
    <location>
        <begin position="1"/>
        <end position="71"/>
    </location>
</feature>
<evidence type="ECO:0000313" key="2">
    <source>
        <dbReference type="EMBL" id="KAJ8884625.1"/>
    </source>
</evidence>
<proteinExistence type="predicted"/>
<evidence type="ECO:0000313" key="3">
    <source>
        <dbReference type="Proteomes" id="UP001159363"/>
    </source>
</evidence>
<organism evidence="2 3">
    <name type="scientific">Dryococelus australis</name>
    <dbReference type="NCBI Taxonomy" id="614101"/>
    <lineage>
        <taxon>Eukaryota</taxon>
        <taxon>Metazoa</taxon>
        <taxon>Ecdysozoa</taxon>
        <taxon>Arthropoda</taxon>
        <taxon>Hexapoda</taxon>
        <taxon>Insecta</taxon>
        <taxon>Pterygota</taxon>
        <taxon>Neoptera</taxon>
        <taxon>Polyneoptera</taxon>
        <taxon>Phasmatodea</taxon>
        <taxon>Verophasmatodea</taxon>
        <taxon>Anareolatae</taxon>
        <taxon>Phasmatidae</taxon>
        <taxon>Eurycanthinae</taxon>
        <taxon>Dryococelus</taxon>
    </lineage>
</organism>
<sequence>MAVSTRAPEFTTMRVKASSPQTMYTNTAASIRLPESTPQTSEAASTSQRSTLESMLKNQTSTPETRAVHVKKRRASADVTAVKILRKINIIDLPLSKLDFPFEMYCILPNAMVELIKHHNIKLVHKKNPRIT</sequence>
<protein>
    <submittedName>
        <fullName evidence="2">Uncharacterized protein</fullName>
    </submittedName>
</protein>
<dbReference type="EMBL" id="JARBHB010000005">
    <property type="protein sequence ID" value="KAJ8884625.1"/>
    <property type="molecule type" value="Genomic_DNA"/>
</dbReference>
<gene>
    <name evidence="2" type="ORF">PR048_016482</name>
</gene>
<feature type="compositionally biased region" description="Polar residues" evidence="1">
    <location>
        <begin position="36"/>
        <end position="64"/>
    </location>
</feature>
<keyword evidence="3" id="KW-1185">Reference proteome</keyword>
<name>A0ABQ9HJU4_9NEOP</name>
<accession>A0ABQ9HJU4</accession>
<reference evidence="2 3" key="1">
    <citation type="submission" date="2023-02" db="EMBL/GenBank/DDBJ databases">
        <title>LHISI_Scaffold_Assembly.</title>
        <authorList>
            <person name="Stuart O.P."/>
            <person name="Cleave R."/>
            <person name="Magrath M.J.L."/>
            <person name="Mikheyev A.S."/>
        </authorList>
    </citation>
    <scope>NUCLEOTIDE SEQUENCE [LARGE SCALE GENOMIC DNA]</scope>
    <source>
        <strain evidence="2">Daus_M_001</strain>
        <tissue evidence="2">Leg muscle</tissue>
    </source>
</reference>